<comment type="caution">
    <text evidence="2">The sequence shown here is derived from an EMBL/GenBank/DDBJ whole genome shotgun (WGS) entry which is preliminary data.</text>
</comment>
<gene>
    <name evidence="2" type="ORF">SCWH03_36740</name>
</gene>
<dbReference type="InterPro" id="IPR003593">
    <property type="entry name" value="AAA+_ATPase"/>
</dbReference>
<dbReference type="SMART" id="SM00382">
    <property type="entry name" value="AAA"/>
    <property type="match status" value="1"/>
</dbReference>
<dbReference type="SUPFAM" id="SSF52540">
    <property type="entry name" value="P-loop containing nucleoside triphosphate hydrolases"/>
    <property type="match status" value="1"/>
</dbReference>
<dbReference type="EMBL" id="BLLG01000010">
    <property type="protein sequence ID" value="GFH37436.1"/>
    <property type="molecule type" value="Genomic_DNA"/>
</dbReference>
<name>A0A6A0AX21_9ACTN</name>
<evidence type="ECO:0000313" key="2">
    <source>
        <dbReference type="EMBL" id="GFH37436.1"/>
    </source>
</evidence>
<dbReference type="InterPro" id="IPR054567">
    <property type="entry name" value="NNH7"/>
</dbReference>
<dbReference type="Pfam" id="PF22738">
    <property type="entry name" value="NNH7"/>
    <property type="match status" value="1"/>
</dbReference>
<protein>
    <recommendedName>
        <fullName evidence="1">AAA+ ATPase domain-containing protein</fullName>
    </recommendedName>
</protein>
<sequence length="1105" mass="120700">MVLRRQLSFGDALALLGQDPPAVQALDRALGGALDLATGGTAGAVLDLADARGRLIGLGRDAVRGARQRMGRAGSRAERSDLLLAAHKVIVLVAWFDALGEAELPFTLEELALTRAEQVALAGGEAPPPSGFAAFAQALTAVEAPHPMPHLPFEDTVHAMEGWYDRLSMALLRFVAGLRVGEELSVDQRRDAGHLLRTRVSVAAVERYKELYSQLARQAPEFAFWAEQTEHQATRAQVGRALSGIESLLTGVAGSLRPPVDVAAALARSHEAVLRQPVLDASRAPRGIRVPTLSEMYIDPDFRVQAVTGQVSPADEVWWEQVPVRRDLTTYLAGALATPGHHHAPLLILGQPGAGKSVLTRVLAARLPAAGFLPVRVPLRDVRAESELQDQIEQAIRSATGETASWPSLVRAAGGLVPVLLLDGFDELLQTTGVHHNDFLTRVARFQQREADQGRTVLAVVTSRTAVADRTRSPEGLVALRLEPFRPEQVQVWLSVWNEANAPVLAARGLRPLPWDLLARHSALAAQPLLLTMLALYDAADNGLQRDGEEPLDEAHLYEDLLTSFARREVGKDTGDALPGVDEAELVERELQRLSLVAFAALNRQRQWVTADELDSDLAELLHLEPVRRATSFRSPLAASDAALGRFFFIQRAQALRDERELSTYEFLHATFGEYLAVRLAVHVLRGLLAQQSPVSLGHSPVGDGFAYALLSYAPLSSRQMLRFASSLVEHIPAQERQRLTLLLTRLLYEQSNRADDPFRGYRPRRLRTSSRHGIYGANLTLVVLLLTGGTTASELFPGSEDPADSWHRHVLLWRSSFTEFQWTEFALSMTVRRTSRHEHGRDLQLAPRSGELKAPEPVDNRWLFPVPPAGPVHWARSYWDELWHKMDVSGGTGDTVVRHAMDPVFAALGPAVTTMSAGVGEPATSLAHDLLRLWLGPRSGMADAELASLYRSVGATLLDAGLTDDFCLLVSDLLRRDRRRLDADTYKRVLTLLCQHASSPAAAEIARHIIDEAVLFGAPQPSPSLSAALLALLRHAPAEAVAVWAAAHESGGDHPWGDDARPVAACLREQRLPRVLRERAHGVLARRYPSLHQEIARAGGFGGG</sequence>
<feature type="domain" description="AAA+ ATPase" evidence="1">
    <location>
        <begin position="342"/>
        <end position="483"/>
    </location>
</feature>
<dbReference type="Proteomes" id="UP000484988">
    <property type="component" value="Unassembled WGS sequence"/>
</dbReference>
<reference evidence="2 3" key="1">
    <citation type="submission" date="2020-02" db="EMBL/GenBank/DDBJ databases">
        <title>Whole Genome Shotgun Sequence of Streptomyces sp. strain CWH03.</title>
        <authorList>
            <person name="Dohra H."/>
            <person name="Kodani S."/>
            <person name="Yamamura H."/>
        </authorList>
    </citation>
    <scope>NUCLEOTIDE SEQUENCE [LARGE SCALE GENOMIC DNA]</scope>
    <source>
        <strain evidence="2 3">CWH03</strain>
    </source>
</reference>
<dbReference type="RefSeq" id="WP_173265201.1">
    <property type="nucleotide sequence ID" value="NZ_BLLG01000010.1"/>
</dbReference>
<evidence type="ECO:0000259" key="1">
    <source>
        <dbReference type="SMART" id="SM00382"/>
    </source>
</evidence>
<organism evidence="2 3">
    <name type="scientific">Streptomyces pacificus</name>
    <dbReference type="NCBI Taxonomy" id="2705029"/>
    <lineage>
        <taxon>Bacteria</taxon>
        <taxon>Bacillati</taxon>
        <taxon>Actinomycetota</taxon>
        <taxon>Actinomycetes</taxon>
        <taxon>Kitasatosporales</taxon>
        <taxon>Streptomycetaceae</taxon>
        <taxon>Streptomyces</taxon>
    </lineage>
</organism>
<dbReference type="Gene3D" id="3.40.50.300">
    <property type="entry name" value="P-loop containing nucleotide triphosphate hydrolases"/>
    <property type="match status" value="1"/>
</dbReference>
<keyword evidence="3" id="KW-1185">Reference proteome</keyword>
<dbReference type="AlphaFoldDB" id="A0A6A0AX21"/>
<accession>A0A6A0AX21</accession>
<dbReference type="InterPro" id="IPR027417">
    <property type="entry name" value="P-loop_NTPase"/>
</dbReference>
<evidence type="ECO:0000313" key="3">
    <source>
        <dbReference type="Proteomes" id="UP000484988"/>
    </source>
</evidence>
<proteinExistence type="predicted"/>